<reference evidence="3 4" key="1">
    <citation type="submission" date="2019-02" db="EMBL/GenBank/DDBJ databases">
        <title>Deep-cultivation of Planctomycetes and their phenomic and genomic characterization uncovers novel biology.</title>
        <authorList>
            <person name="Wiegand S."/>
            <person name="Jogler M."/>
            <person name="Boedeker C."/>
            <person name="Pinto D."/>
            <person name="Vollmers J."/>
            <person name="Rivas-Marin E."/>
            <person name="Kohn T."/>
            <person name="Peeters S.H."/>
            <person name="Heuer A."/>
            <person name="Rast P."/>
            <person name="Oberbeckmann S."/>
            <person name="Bunk B."/>
            <person name="Jeske O."/>
            <person name="Meyerdierks A."/>
            <person name="Storesund J.E."/>
            <person name="Kallscheuer N."/>
            <person name="Luecker S."/>
            <person name="Lage O.M."/>
            <person name="Pohl T."/>
            <person name="Merkel B.J."/>
            <person name="Hornburger P."/>
            <person name="Mueller R.-W."/>
            <person name="Bruemmer F."/>
            <person name="Labrenz M."/>
            <person name="Spormann A.M."/>
            <person name="Op den Camp H."/>
            <person name="Overmann J."/>
            <person name="Amann R."/>
            <person name="Jetten M.S.M."/>
            <person name="Mascher T."/>
            <person name="Medema M.H."/>
            <person name="Devos D.P."/>
            <person name="Kaster A.-K."/>
            <person name="Ovreas L."/>
            <person name="Rohde M."/>
            <person name="Galperin M.Y."/>
            <person name="Jogler C."/>
        </authorList>
    </citation>
    <scope>NUCLEOTIDE SEQUENCE [LARGE SCALE GENOMIC DNA]</scope>
    <source>
        <strain evidence="3 4">Pla175</strain>
    </source>
</reference>
<feature type="transmembrane region" description="Helical" evidence="2">
    <location>
        <begin position="131"/>
        <end position="152"/>
    </location>
</feature>
<gene>
    <name evidence="3" type="ORF">Pla175_07180</name>
</gene>
<keyword evidence="2" id="KW-1133">Transmembrane helix</keyword>
<dbReference type="RefSeq" id="WP_145281325.1">
    <property type="nucleotide sequence ID" value="NZ_CP036291.1"/>
</dbReference>
<name>A0A518D7D8_9BACT</name>
<feature type="transmembrane region" description="Helical" evidence="2">
    <location>
        <begin position="178"/>
        <end position="200"/>
    </location>
</feature>
<dbReference type="EMBL" id="CP036291">
    <property type="protein sequence ID" value="QDU87359.1"/>
    <property type="molecule type" value="Genomic_DNA"/>
</dbReference>
<feature type="transmembrane region" description="Helical" evidence="2">
    <location>
        <begin position="6"/>
        <end position="24"/>
    </location>
</feature>
<feature type="transmembrane region" description="Helical" evidence="2">
    <location>
        <begin position="244"/>
        <end position="265"/>
    </location>
</feature>
<sequence length="295" mass="31125">MNLANITVTCFAASYGVALVLEAASLLKQTPWRRGLMLAFTAAGIFAHVAYLGLRAGAQASPLSSPAEWCLIAALVLAAVSLAATLMAPRAATGLFLLPVVLGLIGFSLGASDRPFAPNRAYDLWAQVHGWLLLLATVTVCLGFLAGLMYLVQSWRLKHKLLPTREFRLPSLETLQRINAHALGASAMLVAGGFGSGLVLQRLKQGAVDWRSPVTLSLAAMLVWLLAAEAFRIVYPAARRGRKVAYLTLASFGFLLIAIASVTLIESAHGGSRDDARPPAAEPQADGQAAEGATP</sequence>
<evidence type="ECO:0000256" key="1">
    <source>
        <dbReference type="SAM" id="MobiDB-lite"/>
    </source>
</evidence>
<dbReference type="OrthoDB" id="257620at2"/>
<evidence type="ECO:0000256" key="2">
    <source>
        <dbReference type="SAM" id="Phobius"/>
    </source>
</evidence>
<feature type="transmembrane region" description="Helical" evidence="2">
    <location>
        <begin position="94"/>
        <end position="111"/>
    </location>
</feature>
<protein>
    <submittedName>
        <fullName evidence="3">Cytochrome C assembly protein</fullName>
    </submittedName>
</protein>
<keyword evidence="2" id="KW-0472">Membrane</keyword>
<accession>A0A518D7D8</accession>
<evidence type="ECO:0000313" key="3">
    <source>
        <dbReference type="EMBL" id="QDU87359.1"/>
    </source>
</evidence>
<evidence type="ECO:0000313" key="4">
    <source>
        <dbReference type="Proteomes" id="UP000317429"/>
    </source>
</evidence>
<feature type="transmembrane region" description="Helical" evidence="2">
    <location>
        <begin position="66"/>
        <end position="87"/>
    </location>
</feature>
<dbReference type="AlphaFoldDB" id="A0A518D7D8"/>
<keyword evidence="4" id="KW-1185">Reference proteome</keyword>
<keyword evidence="2" id="KW-0812">Transmembrane</keyword>
<dbReference type="KEGG" id="pnd:Pla175_07180"/>
<feature type="region of interest" description="Disordered" evidence="1">
    <location>
        <begin position="270"/>
        <end position="295"/>
    </location>
</feature>
<proteinExistence type="predicted"/>
<organism evidence="3 4">
    <name type="scientific">Pirellulimonas nuda</name>
    <dbReference type="NCBI Taxonomy" id="2528009"/>
    <lineage>
        <taxon>Bacteria</taxon>
        <taxon>Pseudomonadati</taxon>
        <taxon>Planctomycetota</taxon>
        <taxon>Planctomycetia</taxon>
        <taxon>Pirellulales</taxon>
        <taxon>Lacipirellulaceae</taxon>
        <taxon>Pirellulimonas</taxon>
    </lineage>
</organism>
<feature type="transmembrane region" description="Helical" evidence="2">
    <location>
        <begin position="36"/>
        <end position="54"/>
    </location>
</feature>
<feature type="transmembrane region" description="Helical" evidence="2">
    <location>
        <begin position="212"/>
        <end position="232"/>
    </location>
</feature>
<dbReference type="Proteomes" id="UP000317429">
    <property type="component" value="Chromosome"/>
</dbReference>